<comment type="subcellular location">
    <subcellularLocation>
        <location evidence="1">Cell membrane</location>
        <topology evidence="1">Multi-pass membrane protein</topology>
    </subcellularLocation>
</comment>
<feature type="transmembrane region" description="Helical" evidence="7">
    <location>
        <begin position="156"/>
        <end position="178"/>
    </location>
</feature>
<evidence type="ECO:0000256" key="2">
    <source>
        <dbReference type="ARBA" id="ARBA00005745"/>
    </source>
</evidence>
<keyword evidence="5 7" id="KW-1133">Transmembrane helix</keyword>
<feature type="domain" description="Type II secretion system protein GspF" evidence="8">
    <location>
        <begin position="261"/>
        <end position="383"/>
    </location>
</feature>
<feature type="domain" description="Type II secretion system protein GspF" evidence="8">
    <location>
        <begin position="60"/>
        <end position="183"/>
    </location>
</feature>
<evidence type="ECO:0000313" key="10">
    <source>
        <dbReference type="Proteomes" id="UP000019147"/>
    </source>
</evidence>
<evidence type="ECO:0000256" key="6">
    <source>
        <dbReference type="ARBA" id="ARBA00023136"/>
    </source>
</evidence>
<dbReference type="PRINTS" id="PR00812">
    <property type="entry name" value="BCTERIALGSPF"/>
</dbReference>
<dbReference type="Proteomes" id="UP000019147">
    <property type="component" value="Chromosome"/>
</dbReference>
<keyword evidence="4 7" id="KW-0812">Transmembrane</keyword>
<evidence type="ECO:0000256" key="7">
    <source>
        <dbReference type="SAM" id="Phobius"/>
    </source>
</evidence>
<dbReference type="KEGG" id="cgz:M787_001570"/>
<dbReference type="AlphaFoldDB" id="A0A173DYL5"/>
<evidence type="ECO:0000256" key="4">
    <source>
        <dbReference type="ARBA" id="ARBA00022692"/>
    </source>
</evidence>
<keyword evidence="3" id="KW-1003">Cell membrane</keyword>
<accession>A0A173DYL5</accession>
<evidence type="ECO:0000313" key="9">
    <source>
        <dbReference type="EMBL" id="ANG66010.1"/>
    </source>
</evidence>
<dbReference type="InterPro" id="IPR003004">
    <property type="entry name" value="GspF/PilC"/>
</dbReference>
<dbReference type="Gene3D" id="1.20.81.30">
    <property type="entry name" value="Type II secretion system (T2SS), domain F"/>
    <property type="match status" value="2"/>
</dbReference>
<feature type="transmembrane region" description="Helical" evidence="7">
    <location>
        <begin position="364"/>
        <end position="384"/>
    </location>
</feature>
<organism evidence="9 10">
    <name type="scientific">Chlamydia gallinacea 08-1274/3</name>
    <dbReference type="NCBI Taxonomy" id="1143323"/>
    <lineage>
        <taxon>Bacteria</taxon>
        <taxon>Pseudomonadati</taxon>
        <taxon>Chlamydiota</taxon>
        <taxon>Chlamydiia</taxon>
        <taxon>Chlamydiales</taxon>
        <taxon>Chlamydiaceae</taxon>
        <taxon>Chlamydia/Chlamydophila group</taxon>
        <taxon>Chlamydia</taxon>
    </lineage>
</organism>
<dbReference type="GeneID" id="81477992"/>
<proteinExistence type="inferred from homology"/>
<dbReference type="STRING" id="1143323.M787_001570"/>
<dbReference type="InterPro" id="IPR042094">
    <property type="entry name" value="T2SS_GspF_sf"/>
</dbReference>
<evidence type="ECO:0000259" key="8">
    <source>
        <dbReference type="Pfam" id="PF00482"/>
    </source>
</evidence>
<dbReference type="InterPro" id="IPR018076">
    <property type="entry name" value="T2SS_GspF_dom"/>
</dbReference>
<evidence type="ECO:0000256" key="3">
    <source>
        <dbReference type="ARBA" id="ARBA00022475"/>
    </source>
</evidence>
<evidence type="ECO:0000256" key="1">
    <source>
        <dbReference type="ARBA" id="ARBA00004651"/>
    </source>
</evidence>
<name>A0A173DYL5_9CHLA</name>
<dbReference type="eggNOG" id="COG1459">
    <property type="taxonomic scope" value="Bacteria"/>
</dbReference>
<dbReference type="GO" id="GO:0005886">
    <property type="term" value="C:plasma membrane"/>
    <property type="evidence" value="ECO:0007669"/>
    <property type="project" value="UniProtKB-SubCell"/>
</dbReference>
<dbReference type="OrthoDB" id="9805682at2"/>
<gene>
    <name evidence="9" type="ORF">M787_001570</name>
</gene>
<dbReference type="PANTHER" id="PTHR30012">
    <property type="entry name" value="GENERAL SECRETION PATHWAY PROTEIN"/>
    <property type="match status" value="1"/>
</dbReference>
<dbReference type="PANTHER" id="PTHR30012:SF0">
    <property type="entry name" value="TYPE II SECRETION SYSTEM PROTEIN F-RELATED"/>
    <property type="match status" value="1"/>
</dbReference>
<dbReference type="RefSeq" id="WP_021828711.1">
    <property type="nucleotide sequence ID" value="NZ_CP015840.1"/>
</dbReference>
<dbReference type="Pfam" id="PF00482">
    <property type="entry name" value="T2SSF"/>
    <property type="match status" value="2"/>
</dbReference>
<protein>
    <submittedName>
        <fullName evidence="9">General secretion pathway protein GspF</fullName>
    </submittedName>
</protein>
<dbReference type="EMBL" id="CP015840">
    <property type="protein sequence ID" value="ANG66010.1"/>
    <property type="molecule type" value="Genomic_DNA"/>
</dbReference>
<evidence type="ECO:0000256" key="5">
    <source>
        <dbReference type="ARBA" id="ARBA00022989"/>
    </source>
</evidence>
<keyword evidence="6 7" id="KW-0472">Membrane</keyword>
<comment type="similarity">
    <text evidence="2">Belongs to the GSP F family.</text>
</comment>
<feature type="transmembrane region" description="Helical" evidence="7">
    <location>
        <begin position="213"/>
        <end position="231"/>
    </location>
</feature>
<reference evidence="9 10" key="1">
    <citation type="journal article" date="2014" name="Syst. Appl. Microbiol.">
        <title>Evidence for the existence of two new members of the family Chlamydiaceae and proposal of Chlamydia avium sp. nov. and Chlamydia gallinacea sp. nov.</title>
        <authorList>
            <person name="Sachse K."/>
            <person name="Laroucau K."/>
            <person name="Riege K."/>
            <person name="Wehner S."/>
            <person name="Dilcher M."/>
            <person name="Creasy H.H."/>
            <person name="Weidmann M."/>
            <person name="Myers G."/>
            <person name="Vorimore F."/>
            <person name="Vicari N."/>
            <person name="Magnino S."/>
            <person name="Liebler-Tenorio E."/>
            <person name="Ruettger A."/>
            <person name="Bavoil P.M."/>
            <person name="Hufert F.T."/>
            <person name="Rossello-Mora R."/>
            <person name="Marz M."/>
        </authorList>
    </citation>
    <scope>NUCLEOTIDE SEQUENCE [LARGE SCALE GENOMIC DNA]</scope>
    <source>
        <strain evidence="9 10">08-1274/3</strain>
    </source>
</reference>
<sequence length="391" mass="43718">MPRYRYTYLNEKEKRKHGWIEALHIRAAREQLMQKNIRLLAIREVLPKKVHIKTHELIIFSRQISLLLRSGLPLYESLVSLRDQYQGQKIAGLLTTFIEVLHSGGSLSQAMAAYPHIFDDFYRNAILAGESVGNLEGCLKNIIVVLEEREQVKKKFIAALSYPIVLLLFSFAVILFFLTGVVPSLKETFESVEFNTLTSLVFGLSDFLCRYKFALLGGLGVISVSLGILWRKPFWKQGVENLIFSLPRVREFFVKVGFCRFCSVVSVILLGGGTLIEGLELGCGAVPYRHLRSDLQKMINAIVEGSALGKELAKCSWVPKLALGMISLGEESGELASVLGHIARIYSEDVQKTLTWITSWCQPIILVLLGGVIGLIMLATLIPLTSNIHVL</sequence>